<evidence type="ECO:0000256" key="3">
    <source>
        <dbReference type="ARBA" id="ARBA00022840"/>
    </source>
</evidence>
<comment type="caution">
    <text evidence="5">The sequence shown here is derived from an EMBL/GenBank/DDBJ whole genome shotgun (WGS) entry which is preliminary data.</text>
</comment>
<dbReference type="InterPro" id="IPR027417">
    <property type="entry name" value="P-loop_NTPase"/>
</dbReference>
<dbReference type="Pfam" id="PF04851">
    <property type="entry name" value="ResIII"/>
    <property type="match status" value="1"/>
</dbReference>
<feature type="non-terminal residue" evidence="5">
    <location>
        <position position="305"/>
    </location>
</feature>
<dbReference type="GO" id="GO:0003677">
    <property type="term" value="F:DNA binding"/>
    <property type="evidence" value="ECO:0007669"/>
    <property type="project" value="InterPro"/>
</dbReference>
<dbReference type="PANTHER" id="PTHR24029:SF0">
    <property type="entry name" value="UVRABC SYSTEM PROTEIN B"/>
    <property type="match status" value="1"/>
</dbReference>
<reference evidence="5" key="1">
    <citation type="journal article" date="2014" name="Front. Microbiol.">
        <title>High frequency of phylogenetically diverse reductive dehalogenase-homologous genes in deep subseafloor sedimentary metagenomes.</title>
        <authorList>
            <person name="Kawai M."/>
            <person name="Futagami T."/>
            <person name="Toyoda A."/>
            <person name="Takaki Y."/>
            <person name="Nishi S."/>
            <person name="Hori S."/>
            <person name="Arai W."/>
            <person name="Tsubouchi T."/>
            <person name="Morono Y."/>
            <person name="Uchiyama I."/>
            <person name="Ito T."/>
            <person name="Fujiyama A."/>
            <person name="Inagaki F."/>
            <person name="Takami H."/>
        </authorList>
    </citation>
    <scope>NUCLEOTIDE SEQUENCE</scope>
    <source>
        <strain evidence="5">Expedition CK06-06</strain>
    </source>
</reference>
<dbReference type="GO" id="GO:0006289">
    <property type="term" value="P:nucleotide-excision repair"/>
    <property type="evidence" value="ECO:0007669"/>
    <property type="project" value="InterPro"/>
</dbReference>
<dbReference type="PANTHER" id="PTHR24029">
    <property type="entry name" value="UVRABC SYSTEM PROTEIN B"/>
    <property type="match status" value="1"/>
</dbReference>
<evidence type="ECO:0000256" key="1">
    <source>
        <dbReference type="ARBA" id="ARBA00022490"/>
    </source>
</evidence>
<evidence type="ECO:0000259" key="4">
    <source>
        <dbReference type="PROSITE" id="PS51192"/>
    </source>
</evidence>
<dbReference type="PROSITE" id="PS51192">
    <property type="entry name" value="HELICASE_ATP_BIND_1"/>
    <property type="match status" value="1"/>
</dbReference>
<protein>
    <recommendedName>
        <fullName evidence="4">Helicase ATP-binding domain-containing protein</fullName>
    </recommendedName>
</protein>
<dbReference type="Pfam" id="PF17757">
    <property type="entry name" value="UvrB_inter"/>
    <property type="match status" value="1"/>
</dbReference>
<evidence type="ECO:0000313" key="5">
    <source>
        <dbReference type="EMBL" id="GAH40273.1"/>
    </source>
</evidence>
<name>X1H4Q4_9ZZZZ</name>
<proteinExistence type="predicted"/>
<organism evidence="5">
    <name type="scientific">marine sediment metagenome</name>
    <dbReference type="NCBI Taxonomy" id="412755"/>
    <lineage>
        <taxon>unclassified sequences</taxon>
        <taxon>metagenomes</taxon>
        <taxon>ecological metagenomes</taxon>
    </lineage>
</organism>
<accession>X1H4Q4</accession>
<dbReference type="SUPFAM" id="SSF52540">
    <property type="entry name" value="P-loop containing nucleoside triphosphate hydrolases"/>
    <property type="match status" value="1"/>
</dbReference>
<dbReference type="GO" id="GO:0005524">
    <property type="term" value="F:ATP binding"/>
    <property type="evidence" value="ECO:0007669"/>
    <property type="project" value="UniProtKB-KW"/>
</dbReference>
<dbReference type="InterPro" id="IPR004807">
    <property type="entry name" value="UvrB"/>
</dbReference>
<dbReference type="SMART" id="SM00487">
    <property type="entry name" value="DEXDc"/>
    <property type="match status" value="1"/>
</dbReference>
<dbReference type="Gene3D" id="3.40.50.300">
    <property type="entry name" value="P-loop containing nucleotide triphosphate hydrolases"/>
    <property type="match status" value="1"/>
</dbReference>
<evidence type="ECO:0000256" key="2">
    <source>
        <dbReference type="ARBA" id="ARBA00022741"/>
    </source>
</evidence>
<keyword evidence="1" id="KW-0963">Cytoplasm</keyword>
<dbReference type="InterPro" id="IPR041471">
    <property type="entry name" value="UvrB_inter"/>
</dbReference>
<dbReference type="InterPro" id="IPR006935">
    <property type="entry name" value="Helicase/UvrB_N"/>
</dbReference>
<dbReference type="AlphaFoldDB" id="X1H4Q4"/>
<dbReference type="InterPro" id="IPR014001">
    <property type="entry name" value="Helicase_ATP-bd"/>
</dbReference>
<dbReference type="EMBL" id="BARU01005708">
    <property type="protein sequence ID" value="GAH40273.1"/>
    <property type="molecule type" value="Genomic_DNA"/>
</dbReference>
<dbReference type="AntiFam" id="ANF00217">
    <property type="entry name" value="Shadow ORF (opposite uvrB)"/>
</dbReference>
<feature type="domain" description="Helicase ATP-binding" evidence="4">
    <location>
        <begin position="25"/>
        <end position="199"/>
    </location>
</feature>
<dbReference type="GO" id="GO:0016887">
    <property type="term" value="F:ATP hydrolysis activity"/>
    <property type="evidence" value="ECO:0007669"/>
    <property type="project" value="InterPro"/>
</dbReference>
<sequence length="305" mass="34498">MAEFKLVSDFKPKGDQPQAIEALCKGLDEGKAHQVLLGVTGSGKTFTMANVIAHYGRPTLVISHNKTLAAQLYSEFKEFFPYSAVNYFVSYYDYYQPEAYIPQKDIYIEKDASINEDIDRLRLAATSSLMSREDVIIVASVSCIYGLGSPSDYKEMMVHLKKGASYERDDVLRKLVEIQYDRNDVDFSRGKVPRIILDAAAVTHLLQHLHIISRAGFKALGLKKLALAAKFLKTFLKLDPNGLKGRPERAIGKDEMFCRIDKIFIKGDKDFAGERMYLINALQLIAEKLEAQCKLLIRRVHLDHV</sequence>
<keyword evidence="3" id="KW-0067">ATP-binding</keyword>
<keyword evidence="2" id="KW-0547">Nucleotide-binding</keyword>
<gene>
    <name evidence="5" type="ORF">S03H2_11171</name>
</gene>
<dbReference type="GO" id="GO:0009380">
    <property type="term" value="C:excinuclease repair complex"/>
    <property type="evidence" value="ECO:0007669"/>
    <property type="project" value="InterPro"/>
</dbReference>